<protein>
    <submittedName>
        <fullName evidence="2">Uncharacterized protein</fullName>
    </submittedName>
</protein>
<name>A0A3N4K3Q9_9PEZI</name>
<proteinExistence type="predicted"/>
<accession>A0A3N4K3Q9</accession>
<dbReference type="EMBL" id="ML120360">
    <property type="protein sequence ID" value="RPB03959.1"/>
    <property type="molecule type" value="Genomic_DNA"/>
</dbReference>
<feature type="compositionally biased region" description="Low complexity" evidence="1">
    <location>
        <begin position="250"/>
        <end position="266"/>
    </location>
</feature>
<keyword evidence="3" id="KW-1185">Reference proteome</keyword>
<evidence type="ECO:0000256" key="1">
    <source>
        <dbReference type="SAM" id="MobiDB-lite"/>
    </source>
</evidence>
<reference evidence="2 3" key="1">
    <citation type="journal article" date="2018" name="Nat. Ecol. Evol.">
        <title>Pezizomycetes genomes reveal the molecular basis of ectomycorrhizal truffle lifestyle.</title>
        <authorList>
            <person name="Murat C."/>
            <person name="Payen T."/>
            <person name="Noel B."/>
            <person name="Kuo A."/>
            <person name="Morin E."/>
            <person name="Chen J."/>
            <person name="Kohler A."/>
            <person name="Krizsan K."/>
            <person name="Balestrini R."/>
            <person name="Da Silva C."/>
            <person name="Montanini B."/>
            <person name="Hainaut M."/>
            <person name="Levati E."/>
            <person name="Barry K.W."/>
            <person name="Belfiori B."/>
            <person name="Cichocki N."/>
            <person name="Clum A."/>
            <person name="Dockter R.B."/>
            <person name="Fauchery L."/>
            <person name="Guy J."/>
            <person name="Iotti M."/>
            <person name="Le Tacon F."/>
            <person name="Lindquist E.A."/>
            <person name="Lipzen A."/>
            <person name="Malagnac F."/>
            <person name="Mello A."/>
            <person name="Molinier V."/>
            <person name="Miyauchi S."/>
            <person name="Poulain J."/>
            <person name="Riccioni C."/>
            <person name="Rubini A."/>
            <person name="Sitrit Y."/>
            <person name="Splivallo R."/>
            <person name="Traeger S."/>
            <person name="Wang M."/>
            <person name="Zifcakova L."/>
            <person name="Wipf D."/>
            <person name="Zambonelli A."/>
            <person name="Paolocci F."/>
            <person name="Nowrousian M."/>
            <person name="Ottonello S."/>
            <person name="Baldrian P."/>
            <person name="Spatafora J.W."/>
            <person name="Henrissat B."/>
            <person name="Nagy L.G."/>
            <person name="Aury J.M."/>
            <person name="Wincker P."/>
            <person name="Grigoriev I.V."/>
            <person name="Bonfante P."/>
            <person name="Martin F.M."/>
        </authorList>
    </citation>
    <scope>NUCLEOTIDE SEQUENCE [LARGE SCALE GENOMIC DNA]</scope>
    <source>
        <strain evidence="2 3">120613-1</strain>
    </source>
</reference>
<gene>
    <name evidence="2" type="ORF">L873DRAFT_39818</name>
</gene>
<dbReference type="Proteomes" id="UP000276215">
    <property type="component" value="Unassembled WGS sequence"/>
</dbReference>
<organism evidence="2 3">
    <name type="scientific">Choiromyces venosus 120613-1</name>
    <dbReference type="NCBI Taxonomy" id="1336337"/>
    <lineage>
        <taxon>Eukaryota</taxon>
        <taxon>Fungi</taxon>
        <taxon>Dikarya</taxon>
        <taxon>Ascomycota</taxon>
        <taxon>Pezizomycotina</taxon>
        <taxon>Pezizomycetes</taxon>
        <taxon>Pezizales</taxon>
        <taxon>Tuberaceae</taxon>
        <taxon>Choiromyces</taxon>
    </lineage>
</organism>
<sequence length="266" mass="27580">MASSPSAPALVPMTVSSYRFPPSGLPVNVRHCDGCPNSSPDAAEMLVSSVAKFSFSLTSEFEMIVNGVLANSGCTDCHVLRDDTFGLFVRHHTPAGSSFVPSSSFTPTQGTGSLVGEHLDTYAPFAASPATQVVKAGRTTPSPIRDLPSSERALYGKFTLDRSSDGDYCPGRSTPVSLFGASPMTRSGAKDLLRSRAPVPAPKDTAMSLGAGLTTEKDGLGDSVHASSPPCVGNVVDLVGSNATDYGSMPVLPSSVPKRPVRPSFA</sequence>
<feature type="region of interest" description="Disordered" evidence="1">
    <location>
        <begin position="245"/>
        <end position="266"/>
    </location>
</feature>
<evidence type="ECO:0000313" key="2">
    <source>
        <dbReference type="EMBL" id="RPB03959.1"/>
    </source>
</evidence>
<dbReference type="AlphaFoldDB" id="A0A3N4K3Q9"/>
<evidence type="ECO:0000313" key="3">
    <source>
        <dbReference type="Proteomes" id="UP000276215"/>
    </source>
</evidence>